<organism evidence="1 2">
    <name type="scientific">Mucilaginibacter defluvii</name>
    <dbReference type="NCBI Taxonomy" id="1196019"/>
    <lineage>
        <taxon>Bacteria</taxon>
        <taxon>Pseudomonadati</taxon>
        <taxon>Bacteroidota</taxon>
        <taxon>Sphingobacteriia</taxon>
        <taxon>Sphingobacteriales</taxon>
        <taxon>Sphingobacteriaceae</taxon>
        <taxon>Mucilaginibacter</taxon>
    </lineage>
</organism>
<dbReference type="RefSeq" id="WP_345329453.1">
    <property type="nucleotide sequence ID" value="NZ_BAABJI010000001.1"/>
</dbReference>
<comment type="caution">
    <text evidence="1">The sequence shown here is derived from an EMBL/GenBank/DDBJ whole genome shotgun (WGS) entry which is preliminary data.</text>
</comment>
<sequence>MTVTEVLNSFFTAIRNNPRISITHIGIYAGLLEYWCMHGQPSTMRVFSYEIMELAKVSTKTTYHKCIKELADYGYIIYRPSFNRNKGSEIFFSVESGSIN</sequence>
<protein>
    <recommendedName>
        <fullName evidence="3">Transcriptional regulator</fullName>
    </recommendedName>
</protein>
<dbReference type="EMBL" id="BAABJI010000001">
    <property type="protein sequence ID" value="GAA4906323.1"/>
    <property type="molecule type" value="Genomic_DNA"/>
</dbReference>
<reference evidence="2" key="1">
    <citation type="journal article" date="2019" name="Int. J. Syst. Evol. Microbiol.">
        <title>The Global Catalogue of Microorganisms (GCM) 10K type strain sequencing project: providing services to taxonomists for standard genome sequencing and annotation.</title>
        <authorList>
            <consortium name="The Broad Institute Genomics Platform"/>
            <consortium name="The Broad Institute Genome Sequencing Center for Infectious Disease"/>
            <person name="Wu L."/>
            <person name="Ma J."/>
        </authorList>
    </citation>
    <scope>NUCLEOTIDE SEQUENCE [LARGE SCALE GENOMIC DNA]</scope>
    <source>
        <strain evidence="2">JCM 18283</strain>
    </source>
</reference>
<name>A0ABP9FKP4_9SPHI</name>
<gene>
    <name evidence="1" type="ORF">GCM10023313_06320</name>
</gene>
<accession>A0ABP9FKP4</accession>
<evidence type="ECO:0000313" key="2">
    <source>
        <dbReference type="Proteomes" id="UP001501436"/>
    </source>
</evidence>
<keyword evidence="2" id="KW-1185">Reference proteome</keyword>
<proteinExistence type="predicted"/>
<evidence type="ECO:0008006" key="3">
    <source>
        <dbReference type="Google" id="ProtNLM"/>
    </source>
</evidence>
<evidence type="ECO:0000313" key="1">
    <source>
        <dbReference type="EMBL" id="GAA4906323.1"/>
    </source>
</evidence>
<dbReference type="Proteomes" id="UP001501436">
    <property type="component" value="Unassembled WGS sequence"/>
</dbReference>